<dbReference type="PANTHER" id="PTHR21047:SF2">
    <property type="entry name" value="THYMIDINE DIPHOSPHO-4-KETO-RHAMNOSE 3,5-EPIMERASE"/>
    <property type="match status" value="1"/>
</dbReference>
<dbReference type="AlphaFoldDB" id="A0A2H0TEP5"/>
<dbReference type="InterPro" id="IPR000888">
    <property type="entry name" value="RmlC-like"/>
</dbReference>
<organism evidence="2 3">
    <name type="scientific">Candidatus Niyogibacteria bacterium CG10_big_fil_rev_8_21_14_0_10_46_36</name>
    <dbReference type="NCBI Taxonomy" id="1974726"/>
    <lineage>
        <taxon>Bacteria</taxon>
        <taxon>Candidatus Niyogiibacteriota</taxon>
    </lineage>
</organism>
<name>A0A2H0TEP5_9BACT</name>
<reference evidence="3" key="1">
    <citation type="submission" date="2017-09" db="EMBL/GenBank/DDBJ databases">
        <title>Depth-based differentiation of microbial function through sediment-hosted aquifers and enrichment of novel symbionts in the deep terrestrial subsurface.</title>
        <authorList>
            <person name="Probst A.J."/>
            <person name="Ladd B."/>
            <person name="Jarett J.K."/>
            <person name="Geller-Mcgrath D.E."/>
            <person name="Sieber C.M.K."/>
            <person name="Emerson J.B."/>
            <person name="Anantharaman K."/>
            <person name="Thomas B.C."/>
            <person name="Malmstrom R."/>
            <person name="Stieglmeier M."/>
            <person name="Klingl A."/>
            <person name="Woyke T."/>
            <person name="Ryan C.M."/>
            <person name="Banfield J.F."/>
        </authorList>
    </citation>
    <scope>NUCLEOTIDE SEQUENCE [LARGE SCALE GENOMIC DNA]</scope>
</reference>
<evidence type="ECO:0000256" key="1">
    <source>
        <dbReference type="PIRSR" id="PIRSR600888-3"/>
    </source>
</evidence>
<dbReference type="Pfam" id="PF00908">
    <property type="entry name" value="dTDP_sugar_isom"/>
    <property type="match status" value="1"/>
</dbReference>
<evidence type="ECO:0000313" key="2">
    <source>
        <dbReference type="EMBL" id="PIR69295.1"/>
    </source>
</evidence>
<dbReference type="EMBL" id="PFCO01000009">
    <property type="protein sequence ID" value="PIR69295.1"/>
    <property type="molecule type" value="Genomic_DNA"/>
</dbReference>
<dbReference type="GO" id="GO:0005829">
    <property type="term" value="C:cytosol"/>
    <property type="evidence" value="ECO:0007669"/>
    <property type="project" value="TreeGrafter"/>
</dbReference>
<protein>
    <submittedName>
        <fullName evidence="2">dTDP-4-dehydrorhamnose 3,5-epimerase</fullName>
    </submittedName>
</protein>
<feature type="site" description="Participates in a stacking interaction with the thymidine ring of dTDP-4-oxo-6-deoxyglucose" evidence="1">
    <location>
        <position position="138"/>
    </location>
</feature>
<gene>
    <name evidence="2" type="ORF">COU47_04355</name>
</gene>
<proteinExistence type="predicted"/>
<dbReference type="SUPFAM" id="SSF51182">
    <property type="entry name" value="RmlC-like cupins"/>
    <property type="match status" value="1"/>
</dbReference>
<evidence type="ECO:0000313" key="3">
    <source>
        <dbReference type="Proteomes" id="UP000231503"/>
    </source>
</evidence>
<accession>A0A2H0TEP5</accession>
<dbReference type="InterPro" id="IPR014710">
    <property type="entry name" value="RmlC-like_jellyroll"/>
</dbReference>
<dbReference type="GO" id="GO:0019305">
    <property type="term" value="P:dTDP-rhamnose biosynthetic process"/>
    <property type="evidence" value="ECO:0007669"/>
    <property type="project" value="TreeGrafter"/>
</dbReference>
<dbReference type="CDD" id="cd00438">
    <property type="entry name" value="cupin_RmlC"/>
    <property type="match status" value="1"/>
</dbReference>
<comment type="caution">
    <text evidence="2">The sequence shown here is derived from an EMBL/GenBank/DDBJ whole genome shotgun (WGS) entry which is preliminary data.</text>
</comment>
<dbReference type="Gene3D" id="2.60.120.10">
    <property type="entry name" value="Jelly Rolls"/>
    <property type="match status" value="1"/>
</dbReference>
<dbReference type="PANTHER" id="PTHR21047">
    <property type="entry name" value="DTDP-6-DEOXY-D-GLUCOSE-3,5 EPIMERASE"/>
    <property type="match status" value="1"/>
</dbReference>
<sequence length="177" mass="20530">MKFIPTTIDGVYIIELEKREDDRGFLARTWCEKEFRDNGIDVTLAQGYVSGTKCKGTIRGIHWQTHPRAETKLTRCNKGALFEVVTDVRPDSPTYKKWEGFTFRADDYRMLFMPKGVGHAILTLEDDTEFTNFSDTAYSPEHERGMRYDDGSFSVRWPISVEHVSEKDKAWGPFMWA</sequence>
<dbReference type="Proteomes" id="UP000231503">
    <property type="component" value="Unassembled WGS sequence"/>
</dbReference>
<dbReference type="GO" id="GO:0000271">
    <property type="term" value="P:polysaccharide biosynthetic process"/>
    <property type="evidence" value="ECO:0007669"/>
    <property type="project" value="TreeGrafter"/>
</dbReference>
<dbReference type="InterPro" id="IPR011051">
    <property type="entry name" value="RmlC_Cupin_sf"/>
</dbReference>
<dbReference type="GO" id="GO:0008830">
    <property type="term" value="F:dTDP-4-dehydrorhamnose 3,5-epimerase activity"/>
    <property type="evidence" value="ECO:0007669"/>
    <property type="project" value="InterPro"/>
</dbReference>